<feature type="region of interest" description="Disordered" evidence="1">
    <location>
        <begin position="186"/>
        <end position="389"/>
    </location>
</feature>
<feature type="compositionally biased region" description="Gly residues" evidence="1">
    <location>
        <begin position="293"/>
        <end position="305"/>
    </location>
</feature>
<evidence type="ECO:0000313" key="2">
    <source>
        <dbReference type="EMBL" id="KAG5175938.1"/>
    </source>
</evidence>
<feature type="compositionally biased region" description="Basic and acidic residues" evidence="1">
    <location>
        <begin position="132"/>
        <end position="147"/>
    </location>
</feature>
<feature type="compositionally biased region" description="Low complexity" evidence="1">
    <location>
        <begin position="63"/>
        <end position="99"/>
    </location>
</feature>
<dbReference type="AlphaFoldDB" id="A0A835YSW3"/>
<evidence type="ECO:0000313" key="3">
    <source>
        <dbReference type="Proteomes" id="UP000664859"/>
    </source>
</evidence>
<proteinExistence type="predicted"/>
<keyword evidence="3" id="KW-1185">Reference proteome</keyword>
<reference evidence="2" key="1">
    <citation type="submission" date="2021-02" db="EMBL/GenBank/DDBJ databases">
        <title>First Annotated Genome of the Yellow-green Alga Tribonema minus.</title>
        <authorList>
            <person name="Mahan K.M."/>
        </authorList>
    </citation>
    <scope>NUCLEOTIDE SEQUENCE</scope>
    <source>
        <strain evidence="2">UTEX B ZZ1240</strain>
    </source>
</reference>
<gene>
    <name evidence="2" type="ORF">JKP88DRAFT_351290</name>
</gene>
<sequence>MAELLHDLKDKMKGALHHGKEQATTKGAELQEKAAPAFERATEKAKALTSKKSGATTGEAGDTVTSGETATEGTTTTSGGLTEALAGGTVGGYAATGKTPVSPPPESRREFVGGEGGANNDARVWEPVTGEQTREIGTDTSLVRDTEAVAGERSGGISGGGGGGGDSSVGETVTLNSGAKAFVPRIFGNLQRSEQQQQGGDSSSAQQSRDIDFGAAAADAPTREYESSHGYLESSDIVSGGASASQLDRSAVGATPPQQLEPSAYAEPSSTTATSGSAHEPRPYGDYGLVSSAGGGGGGGGGAGGFFASPDASSSTPQGGAGGSASLFGNSNQASSFGSLRPSSPVPLGDLGRQEDRLQGSAQSYGGGSGSGAPQSESAAVREAAEQGHIAAAKADALVQAE</sequence>
<feature type="compositionally biased region" description="Low complexity" evidence="1">
    <location>
        <begin position="191"/>
        <end position="208"/>
    </location>
</feature>
<feature type="compositionally biased region" description="Gly residues" evidence="1">
    <location>
        <begin position="153"/>
        <end position="167"/>
    </location>
</feature>
<protein>
    <submittedName>
        <fullName evidence="2">Uncharacterized protein</fullName>
    </submittedName>
</protein>
<dbReference type="EMBL" id="JAFCMP010000543">
    <property type="protein sequence ID" value="KAG5175938.1"/>
    <property type="molecule type" value="Genomic_DNA"/>
</dbReference>
<comment type="caution">
    <text evidence="2">The sequence shown here is derived from an EMBL/GenBank/DDBJ whole genome shotgun (WGS) entry which is preliminary data.</text>
</comment>
<feature type="region of interest" description="Disordered" evidence="1">
    <location>
        <begin position="1"/>
        <end position="172"/>
    </location>
</feature>
<organism evidence="2 3">
    <name type="scientific">Tribonema minus</name>
    <dbReference type="NCBI Taxonomy" id="303371"/>
    <lineage>
        <taxon>Eukaryota</taxon>
        <taxon>Sar</taxon>
        <taxon>Stramenopiles</taxon>
        <taxon>Ochrophyta</taxon>
        <taxon>PX clade</taxon>
        <taxon>Xanthophyceae</taxon>
        <taxon>Tribonematales</taxon>
        <taxon>Tribonemataceae</taxon>
        <taxon>Tribonema</taxon>
    </lineage>
</organism>
<feature type="compositionally biased region" description="Polar residues" evidence="1">
    <location>
        <begin position="327"/>
        <end position="342"/>
    </location>
</feature>
<accession>A0A835YSW3</accession>
<feature type="compositionally biased region" description="Polar residues" evidence="1">
    <location>
        <begin position="268"/>
        <end position="277"/>
    </location>
</feature>
<feature type="compositionally biased region" description="Basic and acidic residues" evidence="1">
    <location>
        <begin position="1"/>
        <end position="23"/>
    </location>
</feature>
<dbReference type="Proteomes" id="UP000664859">
    <property type="component" value="Unassembled WGS sequence"/>
</dbReference>
<name>A0A835YSW3_9STRA</name>
<evidence type="ECO:0000256" key="1">
    <source>
        <dbReference type="SAM" id="MobiDB-lite"/>
    </source>
</evidence>